<name>A0A218VT32_PUNGR</name>
<feature type="compositionally biased region" description="Basic and acidic residues" evidence="1">
    <location>
        <begin position="842"/>
        <end position="853"/>
    </location>
</feature>
<feature type="compositionally biased region" description="Basic and acidic residues" evidence="1">
    <location>
        <begin position="712"/>
        <end position="722"/>
    </location>
</feature>
<evidence type="ECO:0000313" key="3">
    <source>
        <dbReference type="Proteomes" id="UP000197138"/>
    </source>
</evidence>
<evidence type="ECO:0000256" key="1">
    <source>
        <dbReference type="SAM" id="MobiDB-lite"/>
    </source>
</evidence>
<dbReference type="Proteomes" id="UP000197138">
    <property type="component" value="Unassembled WGS sequence"/>
</dbReference>
<feature type="compositionally biased region" description="Basic and acidic residues" evidence="1">
    <location>
        <begin position="641"/>
        <end position="685"/>
    </location>
</feature>
<feature type="compositionally biased region" description="Polar residues" evidence="1">
    <location>
        <begin position="107"/>
        <end position="118"/>
    </location>
</feature>
<dbReference type="AlphaFoldDB" id="A0A218VT32"/>
<accession>A0A218VT32</accession>
<reference evidence="3" key="1">
    <citation type="journal article" date="2017" name="Plant J.">
        <title>The pomegranate (Punica granatum L.) genome and the genomics of punicalagin biosynthesis.</title>
        <authorList>
            <person name="Qin G."/>
            <person name="Xu C."/>
            <person name="Ming R."/>
            <person name="Tang H."/>
            <person name="Guyot R."/>
            <person name="Kramer E.M."/>
            <person name="Hu Y."/>
            <person name="Yi X."/>
            <person name="Qi Y."/>
            <person name="Xu X."/>
            <person name="Gao Z."/>
            <person name="Pan H."/>
            <person name="Jian J."/>
            <person name="Tian Y."/>
            <person name="Yue Z."/>
            <person name="Xu Y."/>
        </authorList>
    </citation>
    <scope>NUCLEOTIDE SEQUENCE [LARGE SCALE GENOMIC DNA]</scope>
    <source>
        <strain evidence="3">cv. Dabenzi</strain>
    </source>
</reference>
<feature type="region of interest" description="Disordered" evidence="1">
    <location>
        <begin position="628"/>
        <end position="867"/>
    </location>
</feature>
<organism evidence="2 3">
    <name type="scientific">Punica granatum</name>
    <name type="common">Pomegranate</name>
    <dbReference type="NCBI Taxonomy" id="22663"/>
    <lineage>
        <taxon>Eukaryota</taxon>
        <taxon>Viridiplantae</taxon>
        <taxon>Streptophyta</taxon>
        <taxon>Embryophyta</taxon>
        <taxon>Tracheophyta</taxon>
        <taxon>Spermatophyta</taxon>
        <taxon>Magnoliopsida</taxon>
        <taxon>eudicotyledons</taxon>
        <taxon>Gunneridae</taxon>
        <taxon>Pentapetalae</taxon>
        <taxon>rosids</taxon>
        <taxon>malvids</taxon>
        <taxon>Myrtales</taxon>
        <taxon>Lythraceae</taxon>
        <taxon>Punica</taxon>
    </lineage>
</organism>
<feature type="compositionally biased region" description="Basic and acidic residues" evidence="1">
    <location>
        <begin position="815"/>
        <end position="834"/>
    </location>
</feature>
<comment type="caution">
    <text evidence="2">The sequence shown here is derived from an EMBL/GenBank/DDBJ whole genome shotgun (WGS) entry which is preliminary data.</text>
</comment>
<proteinExistence type="predicted"/>
<feature type="region of interest" description="Disordered" evidence="1">
    <location>
        <begin position="88"/>
        <end position="132"/>
    </location>
</feature>
<feature type="compositionally biased region" description="Basic and acidic residues" evidence="1">
    <location>
        <begin position="729"/>
        <end position="747"/>
    </location>
</feature>
<feature type="compositionally biased region" description="Basic and acidic residues" evidence="1">
    <location>
        <begin position="782"/>
        <end position="791"/>
    </location>
</feature>
<feature type="compositionally biased region" description="Polar residues" evidence="1">
    <location>
        <begin position="375"/>
        <end position="386"/>
    </location>
</feature>
<feature type="compositionally biased region" description="Basic and acidic residues" evidence="1">
    <location>
        <begin position="548"/>
        <end position="562"/>
    </location>
</feature>
<gene>
    <name evidence="2" type="ORF">CDL15_Pgr022184</name>
</gene>
<feature type="compositionally biased region" description="Basic residues" evidence="1">
    <location>
        <begin position="702"/>
        <end position="711"/>
    </location>
</feature>
<feature type="region of interest" description="Disordered" evidence="1">
    <location>
        <begin position="589"/>
        <end position="615"/>
    </location>
</feature>
<evidence type="ECO:0000313" key="2">
    <source>
        <dbReference type="EMBL" id="OWM63439.1"/>
    </source>
</evidence>
<feature type="region of interest" description="Disordered" evidence="1">
    <location>
        <begin position="523"/>
        <end position="569"/>
    </location>
</feature>
<feature type="region of interest" description="Disordered" evidence="1">
    <location>
        <begin position="354"/>
        <end position="400"/>
    </location>
</feature>
<sequence>MLVISAFNGVKKDWFLDVDASSPGESQCFTAVIEEPPNAIVEIKERSDEHGTIGAIGNGGKVVGDLGVAFEAYGLETLLPVVKCSRLRDEGSPSEISPSKKRRKMKSQASAPLNSSDATVPPTGKVVSDQSHGETMEVNAGAAVTNPEKAIVLGSFHTAPSFEVLDSSKKADDGLVRRAASDTVPVKMARLISSADSDAAAAASHRVVFVDTSLDTHLAMAVSESDTVSDLKKKIIQAHQPCFPQFGEIKINAVKVERRGHSYHLSDSMLVISAFNGMKKDLFLDVDASSPGERQCFTAVIEEPPNAIVEIKERSDEHGTIGAIGNCGKVVGDLGVAFEAYDLETLPPVVKCSGLLDEGSPSEISPSKKRRKMKSQASTPLNSSDATVPPSGKVVPDQSHGETMEVNAGAAVTNLEKAIVLGSFHTAPSSEVLDSSKKADDGLVQRADAEMNDQGAGKKKSQSAADFVDGDPSLLHEMDVGLLSAGNAVLANNQLLETGRRDTNEVLQGDDAHVGAEEVNVAHAADTDNVLENTVSPKRRKKSSRQRPPGEKLEISNSKSDEGNPGDGSFIDLLQAVDYIQSENRLNDEKNLSEEGKEIAVADADKKSGEEHGLEMEISREITENAGIDVGKREKRSKRQILKEKNVDQRSDRPEQDRSRQSKVEKIKIAVGDANEKSGKGHENEMEISGEIAENAEPIIGKIKRRTKKRSSKDDRIRDGPGREQSSPSKDEGKETRSMAANKKSDEERMDEMGSLQHIPDEAAVEDDLEVKIQKKKTKKWSSKEKKDDQSIHNIGKEQSYLPQAEGGGVPAVDADGKDITEKSADAGNLEEKTKKRATRQRSKEKSADRIDKSGSQFYLKQRERKQ</sequence>
<dbReference type="EMBL" id="MTKT01006103">
    <property type="protein sequence ID" value="OWM63439.1"/>
    <property type="molecule type" value="Genomic_DNA"/>
</dbReference>
<protein>
    <submittedName>
        <fullName evidence="2">Uncharacterized protein</fullName>
    </submittedName>
</protein>